<name>A0A1Y3BGA0_EURMA</name>
<accession>A0A1Y3BGA0</accession>
<dbReference type="EMBL" id="MUJZ01027057">
    <property type="protein sequence ID" value="OTF78626.1"/>
    <property type="molecule type" value="Genomic_DNA"/>
</dbReference>
<organism evidence="1 2">
    <name type="scientific">Euroglyphus maynei</name>
    <name type="common">Mayne's house dust mite</name>
    <dbReference type="NCBI Taxonomy" id="6958"/>
    <lineage>
        <taxon>Eukaryota</taxon>
        <taxon>Metazoa</taxon>
        <taxon>Ecdysozoa</taxon>
        <taxon>Arthropoda</taxon>
        <taxon>Chelicerata</taxon>
        <taxon>Arachnida</taxon>
        <taxon>Acari</taxon>
        <taxon>Acariformes</taxon>
        <taxon>Sarcoptiformes</taxon>
        <taxon>Astigmata</taxon>
        <taxon>Psoroptidia</taxon>
        <taxon>Analgoidea</taxon>
        <taxon>Pyroglyphidae</taxon>
        <taxon>Pyroglyphinae</taxon>
        <taxon>Euroglyphus</taxon>
    </lineage>
</organism>
<feature type="non-terminal residue" evidence="1">
    <location>
        <position position="61"/>
    </location>
</feature>
<dbReference type="AlphaFoldDB" id="A0A1Y3BGA0"/>
<evidence type="ECO:0000313" key="2">
    <source>
        <dbReference type="Proteomes" id="UP000194236"/>
    </source>
</evidence>
<comment type="caution">
    <text evidence="1">The sequence shown here is derived from an EMBL/GenBank/DDBJ whole genome shotgun (WGS) entry which is preliminary data.</text>
</comment>
<gene>
    <name evidence="1" type="ORF">BLA29_015520</name>
</gene>
<reference evidence="1 2" key="1">
    <citation type="submission" date="2017-03" db="EMBL/GenBank/DDBJ databases">
        <title>Genome Survey of Euroglyphus maynei.</title>
        <authorList>
            <person name="Arlian L.G."/>
            <person name="Morgan M.S."/>
            <person name="Rider S.D."/>
        </authorList>
    </citation>
    <scope>NUCLEOTIDE SEQUENCE [LARGE SCALE GENOMIC DNA]</scope>
    <source>
        <strain evidence="1">Arlian Lab</strain>
        <tissue evidence="1">Whole body</tissue>
    </source>
</reference>
<proteinExistence type="predicted"/>
<protein>
    <submittedName>
        <fullName evidence="1">Uncharacterized protein</fullName>
    </submittedName>
</protein>
<keyword evidence="2" id="KW-1185">Reference proteome</keyword>
<evidence type="ECO:0000313" key="1">
    <source>
        <dbReference type="EMBL" id="OTF78626.1"/>
    </source>
</evidence>
<sequence length="61" mass="6710">MGDNDEKYEKKTNFGKIFEGVVGGGKAQTRFILLKKKNLSRETVAGILDTNLGKIKNGKPI</sequence>
<dbReference type="Proteomes" id="UP000194236">
    <property type="component" value="Unassembled WGS sequence"/>
</dbReference>
<dbReference type="OrthoDB" id="5852160at2759"/>